<evidence type="ECO:0000313" key="1">
    <source>
        <dbReference type="EMBL" id="CAG7719974.1"/>
    </source>
</evidence>
<keyword evidence="2" id="KW-1185">Reference proteome</keyword>
<feature type="non-terminal residue" evidence="1">
    <location>
        <position position="49"/>
    </location>
</feature>
<proteinExistence type="predicted"/>
<dbReference type="EMBL" id="CAJVCH010066067">
    <property type="protein sequence ID" value="CAG7719974.1"/>
    <property type="molecule type" value="Genomic_DNA"/>
</dbReference>
<dbReference type="OrthoDB" id="7554902at2759"/>
<evidence type="ECO:0000313" key="2">
    <source>
        <dbReference type="Proteomes" id="UP000708208"/>
    </source>
</evidence>
<accession>A0A8J2P0V2</accession>
<gene>
    <name evidence="1" type="ORF">AFUS01_LOCUS9268</name>
</gene>
<organism evidence="1 2">
    <name type="scientific">Allacma fusca</name>
    <dbReference type="NCBI Taxonomy" id="39272"/>
    <lineage>
        <taxon>Eukaryota</taxon>
        <taxon>Metazoa</taxon>
        <taxon>Ecdysozoa</taxon>
        <taxon>Arthropoda</taxon>
        <taxon>Hexapoda</taxon>
        <taxon>Collembola</taxon>
        <taxon>Symphypleona</taxon>
        <taxon>Sminthuridae</taxon>
        <taxon>Allacma</taxon>
    </lineage>
</organism>
<dbReference type="Proteomes" id="UP000708208">
    <property type="component" value="Unassembled WGS sequence"/>
</dbReference>
<reference evidence="1" key="1">
    <citation type="submission" date="2021-06" db="EMBL/GenBank/DDBJ databases">
        <authorList>
            <person name="Hodson N. C."/>
            <person name="Mongue J. A."/>
            <person name="Jaron S. K."/>
        </authorList>
    </citation>
    <scope>NUCLEOTIDE SEQUENCE</scope>
</reference>
<dbReference type="AlphaFoldDB" id="A0A8J2P0V2"/>
<sequence length="49" mass="5509">FKNRVNKQAFGQTIFPDIVYRAVARISGLTPTKFGVETTIKAWLRNSPA</sequence>
<comment type="caution">
    <text evidence="1">The sequence shown here is derived from an EMBL/GenBank/DDBJ whole genome shotgun (WGS) entry which is preliminary data.</text>
</comment>
<protein>
    <submittedName>
        <fullName evidence="1">Uncharacterized protein</fullName>
    </submittedName>
</protein>
<name>A0A8J2P0V2_9HEXA</name>
<feature type="non-terminal residue" evidence="1">
    <location>
        <position position="1"/>
    </location>
</feature>